<dbReference type="GO" id="GO:0005975">
    <property type="term" value="P:carbohydrate metabolic process"/>
    <property type="evidence" value="ECO:0007669"/>
    <property type="project" value="InterPro"/>
</dbReference>
<comment type="caution">
    <text evidence="6">The sequence shown here is derived from an EMBL/GenBank/DDBJ whole genome shotgun (WGS) entry which is preliminary data.</text>
</comment>
<feature type="region of interest" description="Disordered" evidence="3">
    <location>
        <begin position="38"/>
        <end position="60"/>
    </location>
</feature>
<dbReference type="CDD" id="cd10917">
    <property type="entry name" value="CE4_NodB_like_6s_7s"/>
    <property type="match status" value="1"/>
</dbReference>
<proteinExistence type="predicted"/>
<name>A0A7W2ETX3_9BURK</name>
<evidence type="ECO:0000256" key="2">
    <source>
        <dbReference type="ARBA" id="ARBA00022801"/>
    </source>
</evidence>
<dbReference type="RefSeq" id="WP_182164257.1">
    <property type="nucleotide sequence ID" value="NZ_JACEZT010000010.1"/>
</dbReference>
<evidence type="ECO:0000313" key="7">
    <source>
        <dbReference type="Proteomes" id="UP000534388"/>
    </source>
</evidence>
<dbReference type="Proteomes" id="UP000534388">
    <property type="component" value="Unassembled WGS sequence"/>
</dbReference>
<dbReference type="InterPro" id="IPR002509">
    <property type="entry name" value="NODB_dom"/>
</dbReference>
<feature type="chain" id="PRO_5031414617" evidence="4">
    <location>
        <begin position="36"/>
        <end position="305"/>
    </location>
</feature>
<dbReference type="InterPro" id="IPR050248">
    <property type="entry name" value="Polysacc_deacetylase_ArnD"/>
</dbReference>
<dbReference type="GO" id="GO:0046872">
    <property type="term" value="F:metal ion binding"/>
    <property type="evidence" value="ECO:0007669"/>
    <property type="project" value="UniProtKB-KW"/>
</dbReference>
<feature type="domain" description="NodB homology" evidence="5">
    <location>
        <begin position="97"/>
        <end position="293"/>
    </location>
</feature>
<keyword evidence="1" id="KW-0479">Metal-binding</keyword>
<evidence type="ECO:0000259" key="5">
    <source>
        <dbReference type="PROSITE" id="PS51677"/>
    </source>
</evidence>
<dbReference type="PANTHER" id="PTHR10587">
    <property type="entry name" value="GLYCOSYL TRANSFERASE-RELATED"/>
    <property type="match status" value="1"/>
</dbReference>
<dbReference type="PROSITE" id="PS51677">
    <property type="entry name" value="NODB"/>
    <property type="match status" value="1"/>
</dbReference>
<reference evidence="6 7" key="1">
    <citation type="submission" date="2020-07" db="EMBL/GenBank/DDBJ databases">
        <title>Novel species isolated from subtropical streams in China.</title>
        <authorList>
            <person name="Lu H."/>
        </authorList>
    </citation>
    <scope>NUCLEOTIDE SEQUENCE [LARGE SCALE GENOMIC DNA]</scope>
    <source>
        <strain evidence="6 7">LX20W</strain>
    </source>
</reference>
<dbReference type="AlphaFoldDB" id="A0A7W2ETX3"/>
<evidence type="ECO:0000256" key="1">
    <source>
        <dbReference type="ARBA" id="ARBA00022723"/>
    </source>
</evidence>
<dbReference type="InterPro" id="IPR011330">
    <property type="entry name" value="Glyco_hydro/deAcase_b/a-brl"/>
</dbReference>
<sequence>MTRPLTPRALAAALPPLACSLACALALMGAASAAAQEDTARPAPASEAAQLHHHEDDTRRIRKHHLSRALDRLVTEPAVLEQSCKYESDIATAPPVNRVALTFDDGPSPGATEYILELLKKYNITATFFMVGKQAQENPELVNMVRAASHQVVANHSWDHPNFHEIDVAAQADEVERNEALLATPQSPKLFRYPYGNSSCETNTLVHARGYKIVGWHIDSCDWAYDKTGKIDAREALACGVAPQFQGDYVGHVVAAARARKGGIILMHEIHRNTLKQLEAVITRLLAEGFVFGSVLDPEFQSSLR</sequence>
<keyword evidence="7" id="KW-1185">Reference proteome</keyword>
<dbReference type="PANTHER" id="PTHR10587:SF133">
    <property type="entry name" value="CHITIN DEACETYLASE 1-RELATED"/>
    <property type="match status" value="1"/>
</dbReference>
<protein>
    <submittedName>
        <fullName evidence="6">Polysaccharide deacetylase family protein</fullName>
    </submittedName>
</protein>
<keyword evidence="2" id="KW-0378">Hydrolase</keyword>
<gene>
    <name evidence="6" type="ORF">H3H37_16025</name>
</gene>
<evidence type="ECO:0000256" key="3">
    <source>
        <dbReference type="SAM" id="MobiDB-lite"/>
    </source>
</evidence>
<evidence type="ECO:0000313" key="6">
    <source>
        <dbReference type="EMBL" id="MBA5638568.1"/>
    </source>
</evidence>
<dbReference type="Pfam" id="PF01522">
    <property type="entry name" value="Polysacc_deac_1"/>
    <property type="match status" value="1"/>
</dbReference>
<accession>A0A7W2ETX3</accession>
<evidence type="ECO:0000256" key="4">
    <source>
        <dbReference type="SAM" id="SignalP"/>
    </source>
</evidence>
<dbReference type="SUPFAM" id="SSF88713">
    <property type="entry name" value="Glycoside hydrolase/deacetylase"/>
    <property type="match status" value="1"/>
</dbReference>
<keyword evidence="4" id="KW-0732">Signal</keyword>
<dbReference type="GO" id="GO:0016020">
    <property type="term" value="C:membrane"/>
    <property type="evidence" value="ECO:0007669"/>
    <property type="project" value="TreeGrafter"/>
</dbReference>
<organism evidence="6 7">
    <name type="scientific">Rugamonas brunnea</name>
    <dbReference type="NCBI Taxonomy" id="2758569"/>
    <lineage>
        <taxon>Bacteria</taxon>
        <taxon>Pseudomonadati</taxon>
        <taxon>Pseudomonadota</taxon>
        <taxon>Betaproteobacteria</taxon>
        <taxon>Burkholderiales</taxon>
        <taxon>Oxalobacteraceae</taxon>
        <taxon>Telluria group</taxon>
        <taxon>Rugamonas</taxon>
    </lineage>
</organism>
<feature type="compositionally biased region" description="Basic and acidic residues" evidence="3">
    <location>
        <begin position="50"/>
        <end position="59"/>
    </location>
</feature>
<dbReference type="EMBL" id="JACEZT010000010">
    <property type="protein sequence ID" value="MBA5638568.1"/>
    <property type="molecule type" value="Genomic_DNA"/>
</dbReference>
<dbReference type="Gene3D" id="3.20.20.370">
    <property type="entry name" value="Glycoside hydrolase/deacetylase"/>
    <property type="match status" value="1"/>
</dbReference>
<feature type="signal peptide" evidence="4">
    <location>
        <begin position="1"/>
        <end position="35"/>
    </location>
</feature>
<dbReference type="GO" id="GO:0016810">
    <property type="term" value="F:hydrolase activity, acting on carbon-nitrogen (but not peptide) bonds"/>
    <property type="evidence" value="ECO:0007669"/>
    <property type="project" value="InterPro"/>
</dbReference>